<proteinExistence type="predicted"/>
<evidence type="ECO:0000313" key="2">
    <source>
        <dbReference type="EMBL" id="WPL16951.1"/>
    </source>
</evidence>
<name>A0ABZ0S9L4_9GAMM</name>
<evidence type="ECO:0008006" key="4">
    <source>
        <dbReference type="Google" id="ProtNLM"/>
    </source>
</evidence>
<keyword evidence="1" id="KW-0812">Transmembrane</keyword>
<feature type="transmembrane region" description="Helical" evidence="1">
    <location>
        <begin position="121"/>
        <end position="146"/>
    </location>
</feature>
<keyword evidence="1" id="KW-0472">Membrane</keyword>
<feature type="transmembrane region" description="Helical" evidence="1">
    <location>
        <begin position="235"/>
        <end position="252"/>
    </location>
</feature>
<organism evidence="2 3">
    <name type="scientific">Thiorhodovibrio winogradskyi</name>
    <dbReference type="NCBI Taxonomy" id="77007"/>
    <lineage>
        <taxon>Bacteria</taxon>
        <taxon>Pseudomonadati</taxon>
        <taxon>Pseudomonadota</taxon>
        <taxon>Gammaproteobacteria</taxon>
        <taxon>Chromatiales</taxon>
        <taxon>Chromatiaceae</taxon>
        <taxon>Thiorhodovibrio</taxon>
    </lineage>
</organism>
<reference evidence="2 3" key="1">
    <citation type="journal article" date="2023" name="Microorganisms">
        <title>Thiorhodovibrio frisius and Trv. litoralis spp. nov., Two Novel Members from a Clade of Fastidious Purple Sulfur Bacteria That Exhibit Unique Red-Shifted Light-Harvesting Capabilities.</title>
        <authorList>
            <person name="Methner A."/>
            <person name="Kuzyk S.B."/>
            <person name="Petersen J."/>
            <person name="Bauer S."/>
            <person name="Brinkmann H."/>
            <person name="Sichau K."/>
            <person name="Wanner G."/>
            <person name="Wolf J."/>
            <person name="Neumann-Schaal M."/>
            <person name="Henke P."/>
            <person name="Tank M."/>
            <person name="Sproer C."/>
            <person name="Bunk B."/>
            <person name="Overmann J."/>
        </authorList>
    </citation>
    <scope>NUCLEOTIDE SEQUENCE [LARGE SCALE GENOMIC DNA]</scope>
    <source>
        <strain evidence="2 3">DSM 6702</strain>
    </source>
</reference>
<feature type="transmembrane region" description="Helical" evidence="1">
    <location>
        <begin position="80"/>
        <end position="101"/>
    </location>
</feature>
<evidence type="ECO:0000313" key="3">
    <source>
        <dbReference type="Proteomes" id="UP001432180"/>
    </source>
</evidence>
<feature type="transmembrane region" description="Helical" evidence="1">
    <location>
        <begin position="258"/>
        <end position="277"/>
    </location>
</feature>
<feature type="transmembrane region" description="Helical" evidence="1">
    <location>
        <begin position="327"/>
        <end position="344"/>
    </location>
</feature>
<evidence type="ECO:0000256" key="1">
    <source>
        <dbReference type="SAM" id="Phobius"/>
    </source>
</evidence>
<feature type="transmembrane region" description="Helical" evidence="1">
    <location>
        <begin position="158"/>
        <end position="183"/>
    </location>
</feature>
<feature type="transmembrane region" description="Helical" evidence="1">
    <location>
        <begin position="12"/>
        <end position="34"/>
    </location>
</feature>
<dbReference type="EMBL" id="CP121472">
    <property type="protein sequence ID" value="WPL16951.1"/>
    <property type="molecule type" value="Genomic_DNA"/>
</dbReference>
<keyword evidence="1" id="KW-1133">Transmembrane helix</keyword>
<feature type="transmembrane region" description="Helical" evidence="1">
    <location>
        <begin position="289"/>
        <end position="307"/>
    </location>
</feature>
<keyword evidence="3" id="KW-1185">Reference proteome</keyword>
<dbReference type="Proteomes" id="UP001432180">
    <property type="component" value="Chromosome"/>
</dbReference>
<sequence length="462" mass="50188">MDAAGLAPRAIDGLLALVAAAYLIAAWVGLPLYADGGHYLFRIIVDGLPYVSDGRLAAVIPQLPAWLLLRFGASLDALRLAFSLGYLLLPVLSLLACWLIVRSRAPGLMVLPASGALLNQINASAVSELLAILYLIWPLVLALSLYGEKRAVRWLPWLAPPLILTLHPVALLACLMLAVVVELTIRDRWLSAWLAACALPRLLWSLRGLSGYEQSHLAGDGALWYLLTQTPGQHLMLFGVVVVGLGIALAWLKGPLPVFSFAPTAVAGVLIVAAILLGHELIWGQGWRLKSGITFPAQLLLMLIAALHSPARARRPASHPQALLSHWTPVLRIALMAIAALMLVKSAAWWTATRGLQNVVSEPGAPCIQHGRQSPFALQWPWMAMIDEWNAPMNALLFRPDFRQRGSDTLAPIAILLPRDGCERVASTGMAYMTPWLPVSWRILDERFGPLRPLSSAQPATP</sequence>
<accession>A0ABZ0S9L4</accession>
<protein>
    <recommendedName>
        <fullName evidence="4">Glycosyltransferase RgtA/B/C/D-like domain-containing protein</fullName>
    </recommendedName>
</protein>
<gene>
    <name evidence="2" type="ORF">Thiowin_01933</name>
</gene>